<comment type="catalytic activity">
    <reaction evidence="5">
        <text>N-terminal N-formyl-L-methionyl-[peptide] + H2O = N-terminal L-methionyl-[peptide] + formate</text>
        <dbReference type="Rhea" id="RHEA:24420"/>
        <dbReference type="Rhea" id="RHEA-COMP:10639"/>
        <dbReference type="Rhea" id="RHEA-COMP:10640"/>
        <dbReference type="ChEBI" id="CHEBI:15377"/>
        <dbReference type="ChEBI" id="CHEBI:15740"/>
        <dbReference type="ChEBI" id="CHEBI:49298"/>
        <dbReference type="ChEBI" id="CHEBI:64731"/>
        <dbReference type="EC" id="3.5.1.88"/>
    </reaction>
</comment>
<evidence type="ECO:0000256" key="4">
    <source>
        <dbReference type="ARBA" id="ARBA00022917"/>
    </source>
</evidence>
<dbReference type="PANTHER" id="PTHR10458">
    <property type="entry name" value="PEPTIDE DEFORMYLASE"/>
    <property type="match status" value="1"/>
</dbReference>
<proteinExistence type="inferred from homology"/>
<evidence type="ECO:0000256" key="2">
    <source>
        <dbReference type="ARBA" id="ARBA00022723"/>
    </source>
</evidence>
<protein>
    <recommendedName>
        <fullName evidence="5">Peptide deformylase</fullName>
        <shortName evidence="5">PDF</shortName>
        <ecNumber evidence="5">3.5.1.88</ecNumber>
    </recommendedName>
    <alternativeName>
        <fullName evidence="5">Polypeptide deformylase</fullName>
    </alternativeName>
</protein>
<dbReference type="GO" id="GO:0006412">
    <property type="term" value="P:translation"/>
    <property type="evidence" value="ECO:0007669"/>
    <property type="project" value="UniProtKB-UniRule"/>
</dbReference>
<reference evidence="6" key="1">
    <citation type="submission" date="2024-05" db="EMBL/GenBank/DDBJ databases">
        <title>Planctomycetes of the genus Singulisphaera possess chitinolytic capabilities.</title>
        <authorList>
            <person name="Ivanova A."/>
        </authorList>
    </citation>
    <scope>NUCLEOTIDE SEQUENCE</scope>
    <source>
        <strain evidence="6">Ch08T</strain>
    </source>
</reference>
<dbReference type="EC" id="3.5.1.88" evidence="5"/>
<dbReference type="HAMAP" id="MF_00163">
    <property type="entry name" value="Pep_deformylase"/>
    <property type="match status" value="1"/>
</dbReference>
<keyword evidence="2 5" id="KW-0479">Metal-binding</keyword>
<evidence type="ECO:0000256" key="3">
    <source>
        <dbReference type="ARBA" id="ARBA00022801"/>
    </source>
</evidence>
<feature type="binding site" evidence="5">
    <location>
        <position position="101"/>
    </location>
    <ligand>
        <name>Fe cation</name>
        <dbReference type="ChEBI" id="CHEBI:24875"/>
    </ligand>
</feature>
<comment type="similarity">
    <text evidence="1 5">Belongs to the polypeptide deformylase family.</text>
</comment>
<comment type="function">
    <text evidence="5">Removes the formyl group from the N-terminal Met of newly synthesized proteins. Requires at least a dipeptide for an efficient rate of reaction. N-terminal L-methionine is a prerequisite for activity but the enzyme has broad specificity at other positions.</text>
</comment>
<dbReference type="CDD" id="cd00487">
    <property type="entry name" value="Pep_deformylase"/>
    <property type="match status" value="1"/>
</dbReference>
<sequence length="172" mass="18771">MIRPIVQLGDPVLKAKVRSLAPEEIASESIQTLVRDMLETLEHSGGVGLAAPQVGVSVGLILAGSFPTEHSPDRPEVEVTALVNPRIIWSSAETESAWEGCLSFLDYRVRVVRSLSIHVEYLALDGTPTRVEATGFFARVLQHEIDHLEGILTLDRAESADDIDRLEPNPPS</sequence>
<dbReference type="SUPFAM" id="SSF56420">
    <property type="entry name" value="Peptide deformylase"/>
    <property type="match status" value="1"/>
</dbReference>
<dbReference type="InterPro" id="IPR036821">
    <property type="entry name" value="Peptide_deformylase_sf"/>
</dbReference>
<accession>A0AAU7CG05</accession>
<organism evidence="6">
    <name type="scientific">Singulisphaera sp. Ch08</name>
    <dbReference type="NCBI Taxonomy" id="3120278"/>
    <lineage>
        <taxon>Bacteria</taxon>
        <taxon>Pseudomonadati</taxon>
        <taxon>Planctomycetota</taxon>
        <taxon>Planctomycetia</taxon>
        <taxon>Isosphaerales</taxon>
        <taxon>Isosphaeraceae</taxon>
        <taxon>Singulisphaera</taxon>
    </lineage>
</organism>
<dbReference type="InterPro" id="IPR023635">
    <property type="entry name" value="Peptide_deformylase"/>
</dbReference>
<evidence type="ECO:0000256" key="1">
    <source>
        <dbReference type="ARBA" id="ARBA00010759"/>
    </source>
</evidence>
<dbReference type="Pfam" id="PF01327">
    <property type="entry name" value="Pep_deformylase"/>
    <property type="match status" value="1"/>
</dbReference>
<feature type="active site" evidence="5">
    <location>
        <position position="144"/>
    </location>
</feature>
<evidence type="ECO:0000313" key="6">
    <source>
        <dbReference type="EMBL" id="XBH04176.1"/>
    </source>
</evidence>
<dbReference type="PIRSF" id="PIRSF004749">
    <property type="entry name" value="Pep_def"/>
    <property type="match status" value="1"/>
</dbReference>
<dbReference type="AlphaFoldDB" id="A0AAU7CG05"/>
<evidence type="ECO:0000256" key="5">
    <source>
        <dbReference type="HAMAP-Rule" id="MF_00163"/>
    </source>
</evidence>
<gene>
    <name evidence="5 6" type="primary">def</name>
    <name evidence="6" type="ORF">V5E97_38665</name>
</gene>
<dbReference type="NCBIfam" id="NF001159">
    <property type="entry name" value="PRK00150.1-3"/>
    <property type="match status" value="1"/>
</dbReference>
<keyword evidence="4 5" id="KW-0648">Protein biosynthesis</keyword>
<dbReference type="FunFam" id="3.90.45.10:FF:000003">
    <property type="entry name" value="Peptide deformylase"/>
    <property type="match status" value="1"/>
</dbReference>
<name>A0AAU7CG05_9BACT</name>
<keyword evidence="5" id="KW-0408">Iron</keyword>
<feature type="binding site" evidence="5">
    <location>
        <position position="147"/>
    </location>
    <ligand>
        <name>Fe cation</name>
        <dbReference type="ChEBI" id="CHEBI:24875"/>
    </ligand>
</feature>
<comment type="cofactor">
    <cofactor evidence="5">
        <name>Fe(2+)</name>
        <dbReference type="ChEBI" id="CHEBI:29033"/>
    </cofactor>
    <text evidence="5">Binds 1 Fe(2+) ion.</text>
</comment>
<dbReference type="RefSeq" id="WP_406696927.1">
    <property type="nucleotide sequence ID" value="NZ_CP155447.1"/>
</dbReference>
<dbReference type="PRINTS" id="PR01576">
    <property type="entry name" value="PDEFORMYLASE"/>
</dbReference>
<feature type="binding site" evidence="5">
    <location>
        <position position="143"/>
    </location>
    <ligand>
        <name>Fe cation</name>
        <dbReference type="ChEBI" id="CHEBI:24875"/>
    </ligand>
</feature>
<dbReference type="GO" id="GO:0046872">
    <property type="term" value="F:metal ion binding"/>
    <property type="evidence" value="ECO:0007669"/>
    <property type="project" value="UniProtKB-KW"/>
</dbReference>
<dbReference type="PANTHER" id="PTHR10458:SF22">
    <property type="entry name" value="PEPTIDE DEFORMYLASE"/>
    <property type="match status" value="1"/>
</dbReference>
<keyword evidence="3 5" id="KW-0378">Hydrolase</keyword>
<dbReference type="NCBIfam" id="TIGR00079">
    <property type="entry name" value="pept_deformyl"/>
    <property type="match status" value="1"/>
</dbReference>
<dbReference type="EMBL" id="CP155447">
    <property type="protein sequence ID" value="XBH04176.1"/>
    <property type="molecule type" value="Genomic_DNA"/>
</dbReference>
<dbReference type="Gene3D" id="3.90.45.10">
    <property type="entry name" value="Peptide deformylase"/>
    <property type="match status" value="1"/>
</dbReference>
<dbReference type="GO" id="GO:0042586">
    <property type="term" value="F:peptide deformylase activity"/>
    <property type="evidence" value="ECO:0007669"/>
    <property type="project" value="UniProtKB-UniRule"/>
</dbReference>